<dbReference type="AlphaFoldDB" id="A0A3R9DTK5"/>
<dbReference type="OrthoDB" id="4144896at2"/>
<dbReference type="Proteomes" id="UP000267081">
    <property type="component" value="Unassembled WGS sequence"/>
</dbReference>
<organism evidence="1 2">
    <name type="scientific">Amycolatopsis eburnea</name>
    <dbReference type="NCBI Taxonomy" id="2267691"/>
    <lineage>
        <taxon>Bacteria</taxon>
        <taxon>Bacillati</taxon>
        <taxon>Actinomycetota</taxon>
        <taxon>Actinomycetes</taxon>
        <taxon>Pseudonocardiales</taxon>
        <taxon>Pseudonocardiaceae</taxon>
        <taxon>Amycolatopsis</taxon>
    </lineage>
</organism>
<accession>A0A3R9DTK5</accession>
<gene>
    <name evidence="1" type="ORF">EIY87_25710</name>
</gene>
<comment type="caution">
    <text evidence="1">The sequence shown here is derived from an EMBL/GenBank/DDBJ whole genome shotgun (WGS) entry which is preliminary data.</text>
</comment>
<dbReference type="EMBL" id="RSEC01000058">
    <property type="protein sequence ID" value="RSD13160.1"/>
    <property type="molecule type" value="Genomic_DNA"/>
</dbReference>
<name>A0A3R9DTK5_9PSEU</name>
<dbReference type="RefSeq" id="WP_125312460.1">
    <property type="nucleotide sequence ID" value="NZ_RSEC01000058.1"/>
</dbReference>
<keyword evidence="2" id="KW-1185">Reference proteome</keyword>
<proteinExistence type="predicted"/>
<evidence type="ECO:0000313" key="1">
    <source>
        <dbReference type="EMBL" id="RSD13160.1"/>
    </source>
</evidence>
<evidence type="ECO:0000313" key="2">
    <source>
        <dbReference type="Proteomes" id="UP000267081"/>
    </source>
</evidence>
<reference evidence="1 2" key="1">
    <citation type="submission" date="2018-12" db="EMBL/GenBank/DDBJ databases">
        <title>Amycolatopsis eburnea sp. nov. actinomycete associate with arbuscular mycorrhiza fungal spore.</title>
        <authorList>
            <person name="Lumyong S."/>
            <person name="Chaiya L."/>
        </authorList>
    </citation>
    <scope>NUCLEOTIDE SEQUENCE [LARGE SCALE GENOMIC DNA]</scope>
    <source>
        <strain evidence="1 2">GLM-1</strain>
    </source>
</reference>
<protein>
    <submittedName>
        <fullName evidence="1">Toxin</fullName>
    </submittedName>
</protein>
<sequence>MRADVDRRSRHQPFDVVSLPAMRRAAKRKLESLHLPPCRDVVEFADALSAKRGIPLHVLPVTIRPSDPCGLWLSTPEADFITYEAAASRPHQHHIIAHELGHMIYGHRGVSAASSVTTQLLFPDLDPSLVQDLLGRSGYTERQEQEAEMMATIIQDRLREAPETADPASADGILDRIRRSLT</sequence>